<protein>
    <recommendedName>
        <fullName evidence="4">IgA Peptidase M64</fullName>
    </recommendedName>
</protein>
<keyword evidence="3" id="KW-1185">Reference proteome</keyword>
<reference evidence="2 3" key="1">
    <citation type="submission" date="2021-03" db="EMBL/GenBank/DDBJ databases">
        <title>Sequencing the genomes of 1000 actinobacteria strains.</title>
        <authorList>
            <person name="Klenk H.-P."/>
        </authorList>
    </citation>
    <scope>NUCLEOTIDE SEQUENCE [LARGE SCALE GENOMIC DNA]</scope>
    <source>
        <strain evidence="2 3">DSM 44580</strain>
    </source>
</reference>
<dbReference type="RefSeq" id="WP_249044442.1">
    <property type="nucleotide sequence ID" value="NZ_JAGIOO010000001.1"/>
</dbReference>
<comment type="caution">
    <text evidence="2">The sequence shown here is derived from an EMBL/GenBank/DDBJ whole genome shotgun (WGS) entry which is preliminary data.</text>
</comment>
<dbReference type="EMBL" id="JAGIOO010000001">
    <property type="protein sequence ID" value="MBP2476025.1"/>
    <property type="molecule type" value="Genomic_DNA"/>
</dbReference>
<dbReference type="InterPro" id="IPR024079">
    <property type="entry name" value="MetalloPept_cat_dom_sf"/>
</dbReference>
<evidence type="ECO:0000313" key="3">
    <source>
        <dbReference type="Proteomes" id="UP001519363"/>
    </source>
</evidence>
<sequence>MLRPIAAMAGALSCVALTLTMSQPVAEANPVDLIVHEVFSPDGTIGKVLVPKPRKAQPRIAETVSAQVKPVHETGPAAERFDLVFVGDGYTEAELPVFERHVREKWAELAAVEPFRSLIGHLNVWRVDVVSPESGVDHDPQQGVLRNTPLEMGFWCQGRSTTERLLCVNEEAAKQYAALAPQADQVIALGNTTKYGGAGGPVATAAGGNAQAGQIAIHELGHSMGGLADEYFSPGQPYAGPELTEPNVTVLTESQMREQRVKWHELIGQPTPDGGVIGVFEGGRYADKGVFRPSQDSIMRTLGREFNLIGRKAMTDAILAKSQQPFDPLGLLRQLKLVPPR</sequence>
<evidence type="ECO:0000313" key="2">
    <source>
        <dbReference type="EMBL" id="MBP2476025.1"/>
    </source>
</evidence>
<organism evidence="2 3">
    <name type="scientific">Crossiella equi</name>
    <dbReference type="NCBI Taxonomy" id="130796"/>
    <lineage>
        <taxon>Bacteria</taxon>
        <taxon>Bacillati</taxon>
        <taxon>Actinomycetota</taxon>
        <taxon>Actinomycetes</taxon>
        <taxon>Pseudonocardiales</taxon>
        <taxon>Pseudonocardiaceae</taxon>
        <taxon>Crossiella</taxon>
    </lineage>
</organism>
<dbReference type="Gene3D" id="3.40.390.10">
    <property type="entry name" value="Collagenase (Catalytic Domain)"/>
    <property type="match status" value="1"/>
</dbReference>
<dbReference type="Pfam" id="PF09471">
    <property type="entry name" value="Peptidase_M64"/>
    <property type="match status" value="2"/>
</dbReference>
<evidence type="ECO:0000256" key="1">
    <source>
        <dbReference type="SAM" id="SignalP"/>
    </source>
</evidence>
<proteinExistence type="predicted"/>
<name>A0ABS5AHH9_9PSEU</name>
<feature type="chain" id="PRO_5045953581" description="IgA Peptidase M64" evidence="1">
    <location>
        <begin position="29"/>
        <end position="341"/>
    </location>
</feature>
<feature type="signal peptide" evidence="1">
    <location>
        <begin position="1"/>
        <end position="28"/>
    </location>
</feature>
<gene>
    <name evidence="2" type="ORF">JOF53_004897</name>
</gene>
<keyword evidence="1" id="KW-0732">Signal</keyword>
<dbReference type="Proteomes" id="UP001519363">
    <property type="component" value="Unassembled WGS sequence"/>
</dbReference>
<dbReference type="InterPro" id="IPR019026">
    <property type="entry name" value="Peptidase_M64_IgA"/>
</dbReference>
<evidence type="ECO:0008006" key="4">
    <source>
        <dbReference type="Google" id="ProtNLM"/>
    </source>
</evidence>
<accession>A0ABS5AHH9</accession>